<evidence type="ECO:0000259" key="4">
    <source>
        <dbReference type="PROSITE" id="PS01124"/>
    </source>
</evidence>
<dbReference type="PROSITE" id="PS01124">
    <property type="entry name" value="HTH_ARAC_FAMILY_2"/>
    <property type="match status" value="1"/>
</dbReference>
<dbReference type="Pfam" id="PF02311">
    <property type="entry name" value="AraC_binding"/>
    <property type="match status" value="1"/>
</dbReference>
<evidence type="ECO:0000256" key="3">
    <source>
        <dbReference type="ARBA" id="ARBA00023163"/>
    </source>
</evidence>
<dbReference type="PROSITE" id="PS00041">
    <property type="entry name" value="HTH_ARAC_FAMILY_1"/>
    <property type="match status" value="1"/>
</dbReference>
<evidence type="ECO:0000313" key="6">
    <source>
        <dbReference type="Proteomes" id="UP000721861"/>
    </source>
</evidence>
<dbReference type="Proteomes" id="UP000721861">
    <property type="component" value="Unassembled WGS sequence"/>
</dbReference>
<dbReference type="RefSeq" id="WP_212229453.1">
    <property type="nucleotide sequence ID" value="NZ_JAGUCN010000017.1"/>
</dbReference>
<dbReference type="InterPro" id="IPR018062">
    <property type="entry name" value="HTH_AraC-typ_CS"/>
</dbReference>
<dbReference type="SMART" id="SM00342">
    <property type="entry name" value="HTH_ARAC"/>
    <property type="match status" value="1"/>
</dbReference>
<protein>
    <submittedName>
        <fullName evidence="5">Helix-turn-helix transcriptional regulator</fullName>
    </submittedName>
</protein>
<dbReference type="Pfam" id="PF12833">
    <property type="entry name" value="HTH_18"/>
    <property type="match status" value="1"/>
</dbReference>
<dbReference type="Gene3D" id="1.10.10.60">
    <property type="entry name" value="Homeodomain-like"/>
    <property type="match status" value="2"/>
</dbReference>
<dbReference type="InterPro" id="IPR003313">
    <property type="entry name" value="AraC-bd"/>
</dbReference>
<accession>A0ABS5KCX3</accession>
<proteinExistence type="predicted"/>
<organism evidence="5 6">
    <name type="scientific">Carboxylicivirga mesophila</name>
    <dbReference type="NCBI Taxonomy" id="1166478"/>
    <lineage>
        <taxon>Bacteria</taxon>
        <taxon>Pseudomonadati</taxon>
        <taxon>Bacteroidota</taxon>
        <taxon>Bacteroidia</taxon>
        <taxon>Marinilabiliales</taxon>
        <taxon>Marinilabiliaceae</taxon>
        <taxon>Carboxylicivirga</taxon>
    </lineage>
</organism>
<name>A0ABS5KCX3_9BACT</name>
<dbReference type="SUPFAM" id="SSF46689">
    <property type="entry name" value="Homeodomain-like"/>
    <property type="match status" value="2"/>
</dbReference>
<dbReference type="Gene3D" id="2.60.120.10">
    <property type="entry name" value="Jelly Rolls"/>
    <property type="match status" value="1"/>
</dbReference>
<feature type="domain" description="HTH araC/xylS-type" evidence="4">
    <location>
        <begin position="190"/>
        <end position="288"/>
    </location>
</feature>
<dbReference type="InterPro" id="IPR037923">
    <property type="entry name" value="HTH-like"/>
</dbReference>
<evidence type="ECO:0000313" key="5">
    <source>
        <dbReference type="EMBL" id="MBS2212677.1"/>
    </source>
</evidence>
<dbReference type="EMBL" id="JAGUCN010000017">
    <property type="protein sequence ID" value="MBS2212677.1"/>
    <property type="molecule type" value="Genomic_DNA"/>
</dbReference>
<comment type="caution">
    <text evidence="5">The sequence shown here is derived from an EMBL/GenBank/DDBJ whole genome shotgun (WGS) entry which is preliminary data.</text>
</comment>
<dbReference type="InterPro" id="IPR014710">
    <property type="entry name" value="RmlC-like_jellyroll"/>
</dbReference>
<dbReference type="SUPFAM" id="SSF51215">
    <property type="entry name" value="Regulatory protein AraC"/>
    <property type="match status" value="1"/>
</dbReference>
<dbReference type="PANTHER" id="PTHR43280">
    <property type="entry name" value="ARAC-FAMILY TRANSCRIPTIONAL REGULATOR"/>
    <property type="match status" value="1"/>
</dbReference>
<evidence type="ECO:0000256" key="2">
    <source>
        <dbReference type="ARBA" id="ARBA00023125"/>
    </source>
</evidence>
<keyword evidence="6" id="KW-1185">Reference proteome</keyword>
<dbReference type="PANTHER" id="PTHR43280:SF28">
    <property type="entry name" value="HTH-TYPE TRANSCRIPTIONAL ACTIVATOR RHAS"/>
    <property type="match status" value="1"/>
</dbReference>
<dbReference type="InterPro" id="IPR009057">
    <property type="entry name" value="Homeodomain-like_sf"/>
</dbReference>
<sequence length="296" mass="34011">MVTLDIKSTNDRKIINFRELGFKNVLVLGHYNYKSAKENLETHSHPGIIEICFFEKGSQNYMINHQNYLLKGGDLLVTYPDEPHGTSSYPEEKGSLYWMLINKPGKNDRLLNLSPKNSQILINRLLSLKSRHFKAIPGIKNILTNIFQAYNKINDPLRLVEINSYILTFLINVIHSGEDDGIKQMSGEIEFICNHIKSHIEDDFDLETLASMIHLSVSRFKHRFKEETGIPPKEFVLRQKIEKAKQILLADSAPVNETAYSLGFTSSSYFATVFKRFTRLKPSEFIIKNTSHANTF</sequence>
<keyword evidence="1" id="KW-0805">Transcription regulation</keyword>
<keyword evidence="3" id="KW-0804">Transcription</keyword>
<dbReference type="InterPro" id="IPR018060">
    <property type="entry name" value="HTH_AraC"/>
</dbReference>
<reference evidence="5 6" key="1">
    <citation type="journal article" date="2014" name="Int. J. Syst. Evol. Microbiol.">
        <title>Carboxylicivirga gen. nov. in the family Marinilabiliaceae with two novel species, Carboxylicivirga mesophila sp. nov. and Carboxylicivirga taeanensis sp. nov., and reclassification of Cytophaga fermentans as Saccharicrinis fermentans gen. nov., comb. nov.</title>
        <authorList>
            <person name="Yang S.H."/>
            <person name="Seo H.S."/>
            <person name="Woo J.H."/>
            <person name="Oh H.M."/>
            <person name="Jang H."/>
            <person name="Lee J.H."/>
            <person name="Kim S.J."/>
            <person name="Kwon K.K."/>
        </authorList>
    </citation>
    <scope>NUCLEOTIDE SEQUENCE [LARGE SCALE GENOMIC DNA]</scope>
    <source>
        <strain evidence="5 6">JCM 18290</strain>
    </source>
</reference>
<evidence type="ECO:0000256" key="1">
    <source>
        <dbReference type="ARBA" id="ARBA00023015"/>
    </source>
</evidence>
<gene>
    <name evidence="5" type="ORF">KEM09_14760</name>
</gene>
<keyword evidence="2" id="KW-0238">DNA-binding</keyword>